<keyword evidence="8" id="KW-0289">Folate biosynthesis</keyword>
<gene>
    <name evidence="10" type="ORF">DESUT3_11610</name>
</gene>
<evidence type="ECO:0000256" key="8">
    <source>
        <dbReference type="ARBA" id="ARBA00022909"/>
    </source>
</evidence>
<comment type="catalytic activity">
    <reaction evidence="1">
        <text>(7,8-dihydropterin-6-yl)methyl diphosphate + 4-aminobenzoate = 7,8-dihydropteroate + diphosphate</text>
        <dbReference type="Rhea" id="RHEA:19949"/>
        <dbReference type="ChEBI" id="CHEBI:17836"/>
        <dbReference type="ChEBI" id="CHEBI:17839"/>
        <dbReference type="ChEBI" id="CHEBI:33019"/>
        <dbReference type="ChEBI" id="CHEBI:72950"/>
        <dbReference type="EC" id="2.5.1.15"/>
    </reaction>
</comment>
<keyword evidence="5" id="KW-0808">Transferase</keyword>
<proteinExistence type="predicted"/>
<evidence type="ECO:0000256" key="4">
    <source>
        <dbReference type="ARBA" id="ARBA00012458"/>
    </source>
</evidence>
<dbReference type="InterPro" id="IPR045031">
    <property type="entry name" value="DHP_synth-like"/>
</dbReference>
<organism evidence="10 11">
    <name type="scientific">Desulfuromonas versatilis</name>
    <dbReference type="NCBI Taxonomy" id="2802975"/>
    <lineage>
        <taxon>Bacteria</taxon>
        <taxon>Pseudomonadati</taxon>
        <taxon>Thermodesulfobacteriota</taxon>
        <taxon>Desulfuromonadia</taxon>
        <taxon>Desulfuromonadales</taxon>
        <taxon>Desulfuromonadaceae</taxon>
        <taxon>Desulfuromonas</taxon>
    </lineage>
</organism>
<comment type="pathway">
    <text evidence="3">Cofactor biosynthesis; tetrahydrofolate biosynthesis; 7,8-dihydrofolate from 2-amino-4-hydroxy-6-hydroxymethyl-7,8-dihydropteridine diphosphate and 4-aminobenzoate: step 1/2.</text>
</comment>
<keyword evidence="11" id="KW-1185">Reference proteome</keyword>
<reference evidence="10 11" key="2">
    <citation type="journal article" date="2021" name="Int. J. Syst. Evol. Microbiol.">
        <title>Isolation and Polyphasic Characterization of Desulfuromonas versatilis sp. Nov., an Electrogenic Bacteria Capable of Versatile Metabolism Isolated from a Graphene Oxide-Reducing Enrichment Culture.</title>
        <authorList>
            <person name="Xie L."/>
            <person name="Yoshida N."/>
            <person name="Ishii S."/>
            <person name="Meng L."/>
        </authorList>
    </citation>
    <scope>NUCLEOTIDE SEQUENCE [LARGE SCALE GENOMIC DNA]</scope>
    <source>
        <strain evidence="10 11">NIT-T3</strain>
    </source>
</reference>
<dbReference type="EC" id="2.5.1.15" evidence="4"/>
<dbReference type="EMBL" id="AP024355">
    <property type="protein sequence ID" value="BCR04092.1"/>
    <property type="molecule type" value="Genomic_DNA"/>
</dbReference>
<dbReference type="PROSITE" id="PS00792">
    <property type="entry name" value="DHPS_1"/>
    <property type="match status" value="1"/>
</dbReference>
<evidence type="ECO:0000256" key="6">
    <source>
        <dbReference type="ARBA" id="ARBA00022723"/>
    </source>
</evidence>
<dbReference type="CDD" id="cd00739">
    <property type="entry name" value="DHPS"/>
    <property type="match status" value="1"/>
</dbReference>
<dbReference type="Proteomes" id="UP001319827">
    <property type="component" value="Chromosome"/>
</dbReference>
<evidence type="ECO:0000256" key="7">
    <source>
        <dbReference type="ARBA" id="ARBA00022842"/>
    </source>
</evidence>
<evidence type="ECO:0000313" key="10">
    <source>
        <dbReference type="EMBL" id="BCR04092.1"/>
    </source>
</evidence>
<dbReference type="RefSeq" id="WP_225911635.1">
    <property type="nucleotide sequence ID" value="NZ_AP024355.1"/>
</dbReference>
<accession>A0ABM8HN56</accession>
<comment type="cofactor">
    <cofactor evidence="2">
        <name>Mg(2+)</name>
        <dbReference type="ChEBI" id="CHEBI:18420"/>
    </cofactor>
</comment>
<evidence type="ECO:0000256" key="5">
    <source>
        <dbReference type="ARBA" id="ARBA00022679"/>
    </source>
</evidence>
<keyword evidence="7" id="KW-0460">Magnesium</keyword>
<dbReference type="InterPro" id="IPR000489">
    <property type="entry name" value="Pterin-binding_dom"/>
</dbReference>
<dbReference type="InterPro" id="IPR006390">
    <property type="entry name" value="DHP_synth_dom"/>
</dbReference>
<dbReference type="PANTHER" id="PTHR20941:SF1">
    <property type="entry name" value="FOLIC ACID SYNTHESIS PROTEIN FOL1"/>
    <property type="match status" value="1"/>
</dbReference>
<dbReference type="SUPFAM" id="SSF51717">
    <property type="entry name" value="Dihydropteroate synthetase-like"/>
    <property type="match status" value="1"/>
</dbReference>
<evidence type="ECO:0000313" key="11">
    <source>
        <dbReference type="Proteomes" id="UP001319827"/>
    </source>
</evidence>
<protein>
    <recommendedName>
        <fullName evidence="4">dihydropteroate synthase</fullName>
        <ecNumber evidence="4">2.5.1.15</ecNumber>
    </recommendedName>
</protein>
<keyword evidence="6" id="KW-0479">Metal-binding</keyword>
<dbReference type="Gene3D" id="3.20.20.20">
    <property type="entry name" value="Dihydropteroate synthase-like"/>
    <property type="match status" value="1"/>
</dbReference>
<evidence type="ECO:0000256" key="3">
    <source>
        <dbReference type="ARBA" id="ARBA00004763"/>
    </source>
</evidence>
<dbReference type="NCBIfam" id="TIGR01496">
    <property type="entry name" value="DHPS"/>
    <property type="match status" value="1"/>
</dbReference>
<dbReference type="Pfam" id="PF00809">
    <property type="entry name" value="Pterin_bind"/>
    <property type="match status" value="1"/>
</dbReference>
<feature type="domain" description="Pterin-binding" evidence="9">
    <location>
        <begin position="138"/>
        <end position="392"/>
    </location>
</feature>
<evidence type="ECO:0000256" key="1">
    <source>
        <dbReference type="ARBA" id="ARBA00000012"/>
    </source>
</evidence>
<evidence type="ECO:0000259" key="9">
    <source>
        <dbReference type="PROSITE" id="PS50972"/>
    </source>
</evidence>
<sequence>MAHPPRLLWVESEIDIRRELLAVGMDAGGADRLAREAGSRMLKLSGVPCEALASLKEEFAALGGRMGAARGGMVCAVAESDVILSGSLACLGDFSRKLASGNPALADIGARIGSLLEVLEHPPRVLRGRTCQLELNRPLIMGILNVTPDSFSDGGAFNSVERALQRARELAAEGADLIDVGGESTRPGAARVADDVEISRVVPVIRALRDELDLPLSVDTRKSRVAEEALAAGAEFINDISGLEHDPRMVKVAAAQGAGLFLMHARGEPETMQRDTRYGDLVGEILGSLRRSLDTALGEGIAPSRLAVDPGIGFGKSAEGNLEILRRLNEFRCLGRPILLGTSRKSFIGKVLGQSDPQGRLHGSNATVALGVARGAQIFRVHDVGPAREAALMAWAICHGAR</sequence>
<name>A0ABM8HN56_9BACT</name>
<evidence type="ECO:0000256" key="2">
    <source>
        <dbReference type="ARBA" id="ARBA00001946"/>
    </source>
</evidence>
<dbReference type="InterPro" id="IPR011005">
    <property type="entry name" value="Dihydropteroate_synth-like_sf"/>
</dbReference>
<dbReference type="PANTHER" id="PTHR20941">
    <property type="entry name" value="FOLATE SYNTHESIS PROTEINS"/>
    <property type="match status" value="1"/>
</dbReference>
<dbReference type="PROSITE" id="PS00793">
    <property type="entry name" value="DHPS_2"/>
    <property type="match status" value="1"/>
</dbReference>
<reference evidence="10 11" key="1">
    <citation type="journal article" date="2016" name="C (Basel)">
        <title>Selective Growth of and Electricity Production by Marine Exoelectrogenic Bacteria in Self-Aggregated Hydrogel of Microbially Reduced Graphene Oxide.</title>
        <authorList>
            <person name="Yoshida N."/>
            <person name="Goto Y."/>
            <person name="Miyata Y."/>
        </authorList>
    </citation>
    <scope>NUCLEOTIDE SEQUENCE [LARGE SCALE GENOMIC DNA]</scope>
    <source>
        <strain evidence="10 11">NIT-T3</strain>
    </source>
</reference>
<dbReference type="PROSITE" id="PS50972">
    <property type="entry name" value="PTERIN_BINDING"/>
    <property type="match status" value="1"/>
</dbReference>